<comment type="pathway">
    <text evidence="1">Porphyrin-containing compound metabolism; siroheme biosynthesis; sirohydrochlorin from precorrin-2: step 1/1.</text>
</comment>
<evidence type="ECO:0000313" key="8">
    <source>
        <dbReference type="Proteomes" id="UP000186165"/>
    </source>
</evidence>
<dbReference type="GO" id="GO:0019354">
    <property type="term" value="P:siroheme biosynthetic process"/>
    <property type="evidence" value="ECO:0007669"/>
    <property type="project" value="UniProtKB-UniPathway"/>
</dbReference>
<dbReference type="GeneID" id="30418437"/>
<dbReference type="SUPFAM" id="SSF75615">
    <property type="entry name" value="Siroheme synthase middle domains-like"/>
    <property type="match status" value="1"/>
</dbReference>
<dbReference type="UniPathway" id="UPA00262">
    <property type="reaction ID" value="UER00222"/>
</dbReference>
<dbReference type="OrthoDB" id="10510at2157"/>
<dbReference type="Gene3D" id="3.30.160.110">
    <property type="entry name" value="Siroheme synthase, domain 2"/>
    <property type="match status" value="1"/>
</dbReference>
<dbReference type="KEGG" id="hhsr:HSR6_1903"/>
<dbReference type="NCBIfam" id="TIGR01470">
    <property type="entry name" value="cysG_Nterm"/>
    <property type="match status" value="1"/>
</dbReference>
<evidence type="ECO:0000256" key="2">
    <source>
        <dbReference type="ARBA" id="ARBA00012400"/>
    </source>
</evidence>
<reference evidence="8" key="1">
    <citation type="submission" date="2016-08" db="EMBL/GenBank/DDBJ databases">
        <title>Discovery of first anaerobic lithoheterotrophic haloarchae widely represented in hypersaline habitats.</title>
        <authorList>
            <person name="Sorokin D.Y."/>
            <person name="Kublanov I.V."/>
            <person name="Roman P."/>
            <person name="Sinninghe Damste J.S."/>
            <person name="Golyshin P.N."/>
            <person name="Rojo D."/>
            <person name="Ciordia S."/>
            <person name="Mena Md.C."/>
            <person name="Ferrer M."/>
            <person name="Smedile F."/>
            <person name="Messina E."/>
            <person name="La Cono V."/>
            <person name="Yakimov M.M."/>
        </authorList>
    </citation>
    <scope>NUCLEOTIDE SEQUENCE [LARGE SCALE GENOMIC DNA]</scope>
    <source>
        <strain evidence="8">HSR6</strain>
    </source>
</reference>
<keyword evidence="5" id="KW-0627">Porphyrin biosynthesis</keyword>
<accession>A0A1J1AF59</accession>
<dbReference type="GO" id="GO:0004325">
    <property type="term" value="F:ferrochelatase activity"/>
    <property type="evidence" value="ECO:0007669"/>
    <property type="project" value="InterPro"/>
</dbReference>
<keyword evidence="4" id="KW-0520">NAD</keyword>
<dbReference type="EMBL" id="CP016804">
    <property type="protein sequence ID" value="APE96335.1"/>
    <property type="molecule type" value="Genomic_DNA"/>
</dbReference>
<evidence type="ECO:0000313" key="7">
    <source>
        <dbReference type="EMBL" id="APE96335.1"/>
    </source>
</evidence>
<evidence type="ECO:0000256" key="1">
    <source>
        <dbReference type="ARBA" id="ARBA00005010"/>
    </source>
</evidence>
<keyword evidence="3 7" id="KW-0560">Oxidoreductase</keyword>
<evidence type="ECO:0000256" key="3">
    <source>
        <dbReference type="ARBA" id="ARBA00023002"/>
    </source>
</evidence>
<comment type="catalytic activity">
    <reaction evidence="6">
        <text>precorrin-2 + NAD(+) = sirohydrochlorin + NADH + 2 H(+)</text>
        <dbReference type="Rhea" id="RHEA:15613"/>
        <dbReference type="ChEBI" id="CHEBI:15378"/>
        <dbReference type="ChEBI" id="CHEBI:57540"/>
        <dbReference type="ChEBI" id="CHEBI:57945"/>
        <dbReference type="ChEBI" id="CHEBI:58351"/>
        <dbReference type="ChEBI" id="CHEBI:58827"/>
        <dbReference type="EC" id="1.3.1.76"/>
    </reaction>
</comment>
<name>A0A1J1AF59_9EURY</name>
<dbReference type="Gene3D" id="3.40.50.720">
    <property type="entry name" value="NAD(P)-binding Rossmann-like Domain"/>
    <property type="match status" value="1"/>
</dbReference>
<dbReference type="GO" id="GO:0043115">
    <property type="term" value="F:precorrin-2 dehydrogenase activity"/>
    <property type="evidence" value="ECO:0007669"/>
    <property type="project" value="UniProtKB-EC"/>
</dbReference>
<dbReference type="SUPFAM" id="SSF51735">
    <property type="entry name" value="NAD(P)-binding Rossmann-fold domains"/>
    <property type="match status" value="1"/>
</dbReference>
<evidence type="ECO:0000256" key="5">
    <source>
        <dbReference type="ARBA" id="ARBA00023244"/>
    </source>
</evidence>
<dbReference type="RefSeq" id="WP_071933467.1">
    <property type="nucleotide sequence ID" value="NZ_CP016804.1"/>
</dbReference>
<organism evidence="7 8">
    <name type="scientific">Halodesulfurarchaeum formicicum</name>
    <dbReference type="NCBI Taxonomy" id="1873524"/>
    <lineage>
        <taxon>Archaea</taxon>
        <taxon>Methanobacteriati</taxon>
        <taxon>Methanobacteriota</taxon>
        <taxon>Stenosarchaea group</taxon>
        <taxon>Halobacteria</taxon>
        <taxon>Halobacteriales</taxon>
        <taxon>Halobacteriaceae</taxon>
        <taxon>Halodesulfurarchaeum</taxon>
    </lineage>
</organism>
<proteinExistence type="predicted"/>
<dbReference type="InterPro" id="IPR028161">
    <property type="entry name" value="Met8-like"/>
</dbReference>
<dbReference type="Proteomes" id="UP000186165">
    <property type="component" value="Chromosome"/>
</dbReference>
<evidence type="ECO:0000256" key="4">
    <source>
        <dbReference type="ARBA" id="ARBA00023027"/>
    </source>
</evidence>
<dbReference type="PANTHER" id="PTHR35330:SF1">
    <property type="entry name" value="SIROHEME BIOSYNTHESIS PROTEIN MET8"/>
    <property type="match status" value="1"/>
</dbReference>
<dbReference type="Pfam" id="PF13241">
    <property type="entry name" value="NAD_binding_7"/>
    <property type="match status" value="1"/>
</dbReference>
<keyword evidence="7" id="KW-0456">Lyase</keyword>
<gene>
    <name evidence="7" type="primary">cysG</name>
    <name evidence="7" type="ORF">HSR6_1903</name>
</gene>
<dbReference type="PANTHER" id="PTHR35330">
    <property type="entry name" value="SIROHEME BIOSYNTHESIS PROTEIN MET8"/>
    <property type="match status" value="1"/>
</dbReference>
<evidence type="ECO:0000256" key="6">
    <source>
        <dbReference type="ARBA" id="ARBA00047561"/>
    </source>
</evidence>
<sequence>MIPLFHDFTDRRVVIFGGGAVAARKAALFATEAEVVVPSLAFHERFSEIDCRLHRTQIDGDLAAWYADDAFLVIPATDDAELNDRIAARAAEQGALVNRVDEAGRTITPSVIAGDNLTVGIATGGGSPAVSKYLRQQLEAEFETLDPMVELQSELRERAEDLPSAARREFLWDVLEDDRIHETLEAGKFEQARTLAMEHHP</sequence>
<dbReference type="InterPro" id="IPR006367">
    <property type="entry name" value="Sirohaem_synthase_N"/>
</dbReference>
<protein>
    <recommendedName>
        <fullName evidence="2">precorrin-2 dehydrogenase</fullName>
        <ecNumber evidence="2">1.3.1.76</ecNumber>
    </recommendedName>
</protein>
<dbReference type="AlphaFoldDB" id="A0A1J1AF59"/>
<dbReference type="InterPro" id="IPR036291">
    <property type="entry name" value="NAD(P)-bd_dom_sf"/>
</dbReference>
<keyword evidence="8" id="KW-1185">Reference proteome</keyword>
<dbReference type="EC" id="1.3.1.76" evidence="2"/>